<evidence type="ECO:0000256" key="7">
    <source>
        <dbReference type="ARBA" id="ARBA00023170"/>
    </source>
</evidence>
<keyword evidence="5 10" id="KW-0472">Membrane</keyword>
<feature type="signal peptide" evidence="11">
    <location>
        <begin position="1"/>
        <end position="23"/>
    </location>
</feature>
<dbReference type="SMART" id="SM00303">
    <property type="entry name" value="GPS"/>
    <property type="match status" value="1"/>
</dbReference>
<keyword evidence="11" id="KW-0732">Signal</keyword>
<evidence type="ECO:0000259" key="12">
    <source>
        <dbReference type="PROSITE" id="PS50221"/>
    </source>
</evidence>
<dbReference type="Pfam" id="PF00002">
    <property type="entry name" value="7tm_2"/>
    <property type="match status" value="1"/>
</dbReference>
<evidence type="ECO:0000256" key="10">
    <source>
        <dbReference type="SAM" id="Phobius"/>
    </source>
</evidence>
<feature type="transmembrane region" description="Helical" evidence="10">
    <location>
        <begin position="717"/>
        <end position="740"/>
    </location>
</feature>
<dbReference type="PRINTS" id="PR00249">
    <property type="entry name" value="GPCRSECRETIN"/>
</dbReference>
<evidence type="ECO:0000313" key="15">
    <source>
        <dbReference type="Proteomes" id="UP000694392"/>
    </source>
</evidence>
<dbReference type="InterPro" id="IPR000832">
    <property type="entry name" value="GPCR_2_secretin-like"/>
</dbReference>
<dbReference type="PROSITE" id="PS50261">
    <property type="entry name" value="G_PROTEIN_RECEP_F2_4"/>
    <property type="match status" value="1"/>
</dbReference>
<evidence type="ECO:0000256" key="3">
    <source>
        <dbReference type="ARBA" id="ARBA00022989"/>
    </source>
</evidence>
<dbReference type="Pfam" id="PF17517">
    <property type="entry name" value="IgGFc_binding"/>
    <property type="match status" value="1"/>
</dbReference>
<dbReference type="GO" id="GO:0004930">
    <property type="term" value="F:G protein-coupled receptor activity"/>
    <property type="evidence" value="ECO:0007669"/>
    <property type="project" value="UniProtKB-KW"/>
</dbReference>
<keyword evidence="15" id="KW-1185">Reference proteome</keyword>
<dbReference type="InterPro" id="IPR035234">
    <property type="entry name" value="IgGFc-bd_N"/>
</dbReference>
<keyword evidence="4" id="KW-0297">G-protein coupled receptor</keyword>
<keyword evidence="6" id="KW-1015">Disulfide bond</keyword>
<evidence type="ECO:0000256" key="6">
    <source>
        <dbReference type="ARBA" id="ARBA00023157"/>
    </source>
</evidence>
<feature type="domain" description="G-protein coupled receptors family 2 profile 2" evidence="13">
    <location>
        <begin position="715"/>
        <end position="880"/>
    </location>
</feature>
<dbReference type="Gene3D" id="2.60.220.50">
    <property type="match status" value="1"/>
</dbReference>
<keyword evidence="9" id="KW-0807">Transducer</keyword>
<feature type="transmembrane region" description="Helical" evidence="10">
    <location>
        <begin position="780"/>
        <end position="806"/>
    </location>
</feature>
<organism evidence="14 15">
    <name type="scientific">Sphenodon punctatus</name>
    <name type="common">Tuatara</name>
    <name type="synonym">Hatteria punctata</name>
    <dbReference type="NCBI Taxonomy" id="8508"/>
    <lineage>
        <taxon>Eukaryota</taxon>
        <taxon>Metazoa</taxon>
        <taxon>Chordata</taxon>
        <taxon>Craniata</taxon>
        <taxon>Vertebrata</taxon>
        <taxon>Euteleostomi</taxon>
        <taxon>Lepidosauria</taxon>
        <taxon>Sphenodontia</taxon>
        <taxon>Sphenodontidae</taxon>
        <taxon>Sphenodon</taxon>
    </lineage>
</organism>
<dbReference type="GO" id="GO:0007189">
    <property type="term" value="P:adenylate cyclase-activating G protein-coupled receptor signaling pathway"/>
    <property type="evidence" value="ECO:0007669"/>
    <property type="project" value="TreeGrafter"/>
</dbReference>
<accession>A0A8D0LBF9</accession>
<dbReference type="FunFam" id="2.60.220.50:FF:000022">
    <property type="entry name" value="Adhesion G protein-coupled receptor E3"/>
    <property type="match status" value="1"/>
</dbReference>
<dbReference type="GO" id="GO:0005886">
    <property type="term" value="C:plasma membrane"/>
    <property type="evidence" value="ECO:0007669"/>
    <property type="project" value="TreeGrafter"/>
</dbReference>
<dbReference type="GeneTree" id="ENSGT00940000162163"/>
<keyword evidence="8" id="KW-0325">Glycoprotein</keyword>
<reference evidence="14" key="2">
    <citation type="submission" date="2025-09" db="UniProtKB">
        <authorList>
            <consortium name="Ensembl"/>
        </authorList>
    </citation>
    <scope>IDENTIFICATION</scope>
</reference>
<evidence type="ECO:0000256" key="1">
    <source>
        <dbReference type="ARBA" id="ARBA00004141"/>
    </source>
</evidence>
<comment type="subcellular location">
    <subcellularLocation>
        <location evidence="1">Membrane</location>
        <topology evidence="1">Multi-pass membrane protein</topology>
    </subcellularLocation>
</comment>
<dbReference type="PANTHER" id="PTHR12011:SF433">
    <property type="entry name" value="ADHESION G PROTEIN-COUPLED RECEPTOR E1-LIKE-RELATED"/>
    <property type="match status" value="1"/>
</dbReference>
<keyword evidence="3 10" id="KW-1133">Transmembrane helix</keyword>
<dbReference type="GO" id="GO:0007166">
    <property type="term" value="P:cell surface receptor signaling pathway"/>
    <property type="evidence" value="ECO:0007669"/>
    <property type="project" value="InterPro"/>
</dbReference>
<sequence>MGNQGLFATEFLLFGLFQMLSQGSTQGGSGSGPCLTDTLGREFVTAYMENYDSTPSESEVQIHGYSASTSVWISDGSFNTSINVRQGEMVRVKLPPSVEILGNEKFSNVIRIKADNDITVVSFNNEEFSSETTVLYPVPVLGNEYYIVTPPSSGRREFSIMTHKEPSTIEIHVKGQLTFQGQEYNNGDTLNFTLPAFQVIQLQSTEDLSGTRIVAQKPVAVLAGHVCASDNTNCNHIFEQLLPVCSWGRTYIVPPVPFQRKHDIVYVSASQPTAVQYWLGGQQSNTSLEGGQVLQFEFNTSCPVYITTSAGVQVMYYSTGSAFKRYSYDTFLINIPDVNSYCLSYTVNGQVGFDNYILLVAKTSETEAITLDKQPLRNATWTQVPGTEFSWGMVNTSGSHNVAHPSSPFGILSFGTAERNSYGSSGACARKAEVFTCQVDFRHQEEQFKKCRNGSMPGHLNTNSPICSSVNSTIAGLKSICRRRSMEGSLKDAAQMFESIVNNSTLLTGGSEEEVATAVTVRLWAVEKLVLAAALRSPEKNQTLTTESMDIETRRITRNCSRDIEVFVLRAKEEMMDIHCETVAEASTQGHGVVALISYSDVVSILSKTFHDEEALSLGRKYNLNSRVISGAVGDGKPITLPRAANFTLRHRQINAAKEEVLCVYWNHESGNSTWSPSGCEVLHTNGTHTTCSCHHLSSFALLMASTDMEEDFTLTIITYVGLSLSLVCLLLAILTFLLCRPIQNVTTSIHLQLCLCLFLADLLFLSAVKLGIIHKVTCAVIAGLLHFLYLSCFTWMFLEGLHLFLMVRNLKVVNYTSASRFKKRYMYPFGYGFAALMVAISASVNPGGYGTDRHCWLSYDRGFVWSFLGPVCAIILVGTSPKHSASTSAP</sequence>
<name>A0A8D0LBF9_SPHPU</name>
<protein>
    <submittedName>
        <fullName evidence="14">Uncharacterized protein</fullName>
    </submittedName>
</protein>
<feature type="transmembrane region" description="Helical" evidence="10">
    <location>
        <begin position="863"/>
        <end position="880"/>
    </location>
</feature>
<evidence type="ECO:0000256" key="2">
    <source>
        <dbReference type="ARBA" id="ARBA00022692"/>
    </source>
</evidence>
<proteinExistence type="predicted"/>
<dbReference type="InterPro" id="IPR057244">
    <property type="entry name" value="GAIN_B"/>
</dbReference>
<evidence type="ECO:0000256" key="5">
    <source>
        <dbReference type="ARBA" id="ARBA00023136"/>
    </source>
</evidence>
<evidence type="ECO:0000259" key="13">
    <source>
        <dbReference type="PROSITE" id="PS50261"/>
    </source>
</evidence>
<dbReference type="PANTHER" id="PTHR12011">
    <property type="entry name" value="ADHESION G-PROTEIN COUPLED RECEPTOR"/>
    <property type="match status" value="1"/>
</dbReference>
<dbReference type="InterPro" id="IPR000203">
    <property type="entry name" value="GPS"/>
</dbReference>
<feature type="transmembrane region" description="Helical" evidence="10">
    <location>
        <begin position="826"/>
        <end position="843"/>
    </location>
</feature>
<dbReference type="Gene3D" id="1.20.1070.10">
    <property type="entry name" value="Rhodopsin 7-helix transmembrane proteins"/>
    <property type="match status" value="1"/>
</dbReference>
<dbReference type="InterPro" id="IPR046338">
    <property type="entry name" value="GAIN_dom_sf"/>
</dbReference>
<dbReference type="PRINTS" id="PR01128">
    <property type="entry name" value="EMR1HORMONER"/>
</dbReference>
<evidence type="ECO:0000256" key="4">
    <source>
        <dbReference type="ARBA" id="ARBA00023040"/>
    </source>
</evidence>
<dbReference type="InterPro" id="IPR001740">
    <property type="entry name" value="GPCR_2_EMR1-like_rcpt"/>
</dbReference>
<dbReference type="Ensembl" id="ENSSPUT00000022998.1">
    <property type="protein sequence ID" value="ENSSPUP00000021579.1"/>
    <property type="gene ID" value="ENSSPUG00000016575.1"/>
</dbReference>
<evidence type="ECO:0000256" key="11">
    <source>
        <dbReference type="SAM" id="SignalP"/>
    </source>
</evidence>
<feature type="transmembrane region" description="Helical" evidence="10">
    <location>
        <begin position="752"/>
        <end position="774"/>
    </location>
</feature>
<feature type="domain" description="GAIN-B" evidence="12">
    <location>
        <begin position="552"/>
        <end position="710"/>
    </location>
</feature>
<dbReference type="Proteomes" id="UP000694392">
    <property type="component" value="Unplaced"/>
</dbReference>
<feature type="chain" id="PRO_5034390381" evidence="11">
    <location>
        <begin position="24"/>
        <end position="891"/>
    </location>
</feature>
<dbReference type="Pfam" id="PF01825">
    <property type="entry name" value="GPS"/>
    <property type="match status" value="1"/>
</dbReference>
<dbReference type="AlphaFoldDB" id="A0A8D0LBF9"/>
<reference evidence="14" key="1">
    <citation type="submission" date="2025-08" db="UniProtKB">
        <authorList>
            <consortium name="Ensembl"/>
        </authorList>
    </citation>
    <scope>IDENTIFICATION</scope>
</reference>
<keyword evidence="7" id="KW-0675">Receptor</keyword>
<dbReference type="PROSITE" id="PS50221">
    <property type="entry name" value="GAIN_B"/>
    <property type="match status" value="1"/>
</dbReference>
<keyword evidence="2 10" id="KW-0812">Transmembrane</keyword>
<evidence type="ECO:0000256" key="9">
    <source>
        <dbReference type="ARBA" id="ARBA00023224"/>
    </source>
</evidence>
<evidence type="ECO:0000256" key="8">
    <source>
        <dbReference type="ARBA" id="ARBA00023180"/>
    </source>
</evidence>
<dbReference type="OMA" id="IFLEMEN"/>
<evidence type="ECO:0000313" key="14">
    <source>
        <dbReference type="Ensembl" id="ENSSPUP00000021579.1"/>
    </source>
</evidence>
<dbReference type="InterPro" id="IPR017981">
    <property type="entry name" value="GPCR_2-like_7TM"/>
</dbReference>